<proteinExistence type="predicted"/>
<dbReference type="RefSeq" id="WP_146859224.1">
    <property type="nucleotide sequence ID" value="NZ_BARK01000004.1"/>
</dbReference>
<protein>
    <submittedName>
        <fullName evidence="1">Uncharacterized protein</fullName>
    </submittedName>
</protein>
<name>A0A511B4W5_9PROT</name>
<evidence type="ECO:0000313" key="1">
    <source>
        <dbReference type="EMBL" id="GEK95476.1"/>
    </source>
</evidence>
<reference evidence="1 2" key="1">
    <citation type="submission" date="2019-07" db="EMBL/GenBank/DDBJ databases">
        <title>Whole genome shotgun sequence of Gluconobacter kanchanaburiensis NBRC 103587.</title>
        <authorList>
            <person name="Hosoyama A."/>
            <person name="Uohara A."/>
            <person name="Ohji S."/>
            <person name="Ichikawa N."/>
        </authorList>
    </citation>
    <scope>NUCLEOTIDE SEQUENCE [LARGE SCALE GENOMIC DNA]</scope>
    <source>
        <strain evidence="1 2">NBRC 103587</strain>
    </source>
</reference>
<keyword evidence="2" id="KW-1185">Reference proteome</keyword>
<organism evidence="1 2">
    <name type="scientific">Gluconobacter kanchanaburiensis NBRC 103587</name>
    <dbReference type="NCBI Taxonomy" id="1307948"/>
    <lineage>
        <taxon>Bacteria</taxon>
        <taxon>Pseudomonadati</taxon>
        <taxon>Pseudomonadota</taxon>
        <taxon>Alphaproteobacteria</taxon>
        <taxon>Acetobacterales</taxon>
        <taxon>Acetobacteraceae</taxon>
        <taxon>Gluconobacter</taxon>
    </lineage>
</organism>
<gene>
    <name evidence="1" type="ORF">GKA01_06730</name>
</gene>
<accession>A0A511B4W5</accession>
<dbReference type="Proteomes" id="UP000321079">
    <property type="component" value="Unassembled WGS sequence"/>
</dbReference>
<sequence>MGHNYAKPLTVEARMERILSRLPSDWGVRMERLDGADWHVWMKRPDGMEQQIAAPVLVDALEEVWRALR</sequence>
<dbReference type="AlphaFoldDB" id="A0A511B4W5"/>
<comment type="caution">
    <text evidence="1">The sequence shown here is derived from an EMBL/GenBank/DDBJ whole genome shotgun (WGS) entry which is preliminary data.</text>
</comment>
<dbReference type="OrthoDB" id="7274716at2"/>
<evidence type="ECO:0000313" key="2">
    <source>
        <dbReference type="Proteomes" id="UP000321079"/>
    </source>
</evidence>
<dbReference type="EMBL" id="BJVA01000003">
    <property type="protein sequence ID" value="GEK95476.1"/>
    <property type="molecule type" value="Genomic_DNA"/>
</dbReference>